<accession>A0ABR1R3X5</accession>
<evidence type="ECO:0000313" key="2">
    <source>
        <dbReference type="EMBL" id="KAK7998890.1"/>
    </source>
</evidence>
<organism evidence="2 3">
    <name type="scientific">Apiospora marii</name>
    <dbReference type="NCBI Taxonomy" id="335849"/>
    <lineage>
        <taxon>Eukaryota</taxon>
        <taxon>Fungi</taxon>
        <taxon>Dikarya</taxon>
        <taxon>Ascomycota</taxon>
        <taxon>Pezizomycotina</taxon>
        <taxon>Sordariomycetes</taxon>
        <taxon>Xylariomycetidae</taxon>
        <taxon>Amphisphaeriales</taxon>
        <taxon>Apiosporaceae</taxon>
        <taxon>Apiospora</taxon>
    </lineage>
</organism>
<protein>
    <recommendedName>
        <fullName evidence="4">Clr5 domain-containing protein</fullName>
    </recommendedName>
</protein>
<evidence type="ECO:0000256" key="1">
    <source>
        <dbReference type="SAM" id="MobiDB-lite"/>
    </source>
</evidence>
<comment type="caution">
    <text evidence="2">The sequence shown here is derived from an EMBL/GenBank/DDBJ whole genome shotgun (WGS) entry which is preliminary data.</text>
</comment>
<keyword evidence="3" id="KW-1185">Reference proteome</keyword>
<name>A0ABR1R3X5_9PEZI</name>
<reference evidence="2 3" key="1">
    <citation type="submission" date="2023-01" db="EMBL/GenBank/DDBJ databases">
        <title>Analysis of 21 Apiospora genomes using comparative genomics revels a genus with tremendous synthesis potential of carbohydrate active enzymes and secondary metabolites.</title>
        <authorList>
            <person name="Sorensen T."/>
        </authorList>
    </citation>
    <scope>NUCLEOTIDE SEQUENCE [LARGE SCALE GENOMIC DNA]</scope>
    <source>
        <strain evidence="2 3">CBS 20057</strain>
    </source>
</reference>
<proteinExistence type="predicted"/>
<feature type="region of interest" description="Disordered" evidence="1">
    <location>
        <begin position="102"/>
        <end position="165"/>
    </location>
</feature>
<gene>
    <name evidence="2" type="ORF">PG991_014565</name>
</gene>
<sequence length="185" mass="20679">MARKPTQKSRKPLNRVTWDFSKDLVPLLAWLDSCIEHGMDFDSTVVDHLRTYASKDVQLTKVDGKLRSLWETWGHCDEFDDFKHEQGSPALGLKSVEHEAIGKFKKGLPPPPTRPVTRYTLEETTPGLLTRSQTLSEQREASDDSSLSDLSSITDPDDWPDATAKSTTIGFNAQSARSKVSSAFL</sequence>
<dbReference type="EMBL" id="JAQQWI010000019">
    <property type="protein sequence ID" value="KAK7998890.1"/>
    <property type="molecule type" value="Genomic_DNA"/>
</dbReference>
<evidence type="ECO:0008006" key="4">
    <source>
        <dbReference type="Google" id="ProtNLM"/>
    </source>
</evidence>
<feature type="compositionally biased region" description="Low complexity" evidence="1">
    <location>
        <begin position="144"/>
        <end position="154"/>
    </location>
</feature>
<dbReference type="Proteomes" id="UP001396898">
    <property type="component" value="Unassembled WGS sequence"/>
</dbReference>
<evidence type="ECO:0000313" key="3">
    <source>
        <dbReference type="Proteomes" id="UP001396898"/>
    </source>
</evidence>